<dbReference type="InterPro" id="IPR034753">
    <property type="entry name" value="hSac2"/>
</dbReference>
<dbReference type="PROSITE" id="PS50275">
    <property type="entry name" value="SAC"/>
    <property type="match status" value="1"/>
</dbReference>
<dbReference type="PANTHER" id="PTHR45662">
    <property type="entry name" value="PHOSPHATIDYLINOSITIDE PHOSPHATASE SAC1"/>
    <property type="match status" value="1"/>
</dbReference>
<organism evidence="4 5">
    <name type="scientific">Cordyceps confragosa</name>
    <name type="common">Lecanicillium lecanii</name>
    <dbReference type="NCBI Taxonomy" id="2714763"/>
    <lineage>
        <taxon>Eukaryota</taxon>
        <taxon>Fungi</taxon>
        <taxon>Dikarya</taxon>
        <taxon>Ascomycota</taxon>
        <taxon>Pezizomycotina</taxon>
        <taxon>Sordariomycetes</taxon>
        <taxon>Hypocreomycetidae</taxon>
        <taxon>Hypocreales</taxon>
        <taxon>Cordycipitaceae</taxon>
        <taxon>Akanthomyces</taxon>
    </lineage>
</organism>
<feature type="region of interest" description="Disordered" evidence="1">
    <location>
        <begin position="206"/>
        <end position="231"/>
    </location>
</feature>
<dbReference type="EMBL" id="LUKN01003656">
    <property type="protein sequence ID" value="OAQ97118.1"/>
    <property type="molecule type" value="Genomic_DNA"/>
</dbReference>
<dbReference type="OrthoDB" id="405996at2759"/>
<dbReference type="Proteomes" id="UP000243081">
    <property type="component" value="Unassembled WGS sequence"/>
</dbReference>
<evidence type="ECO:0000256" key="1">
    <source>
        <dbReference type="SAM" id="MobiDB-lite"/>
    </source>
</evidence>
<dbReference type="Pfam" id="PF12456">
    <property type="entry name" value="hSac2"/>
    <property type="match status" value="1"/>
</dbReference>
<dbReference type="OMA" id="YFWNRHL"/>
<dbReference type="GO" id="GO:0046856">
    <property type="term" value="P:phosphatidylinositol dephosphorylation"/>
    <property type="evidence" value="ECO:0007669"/>
    <property type="project" value="TreeGrafter"/>
</dbReference>
<feature type="domain" description="HSac2" evidence="3">
    <location>
        <begin position="705"/>
        <end position="856"/>
    </location>
</feature>
<gene>
    <name evidence="4" type="ORF">LLEC1_03783</name>
</gene>
<evidence type="ECO:0000259" key="3">
    <source>
        <dbReference type="PROSITE" id="PS51791"/>
    </source>
</evidence>
<feature type="compositionally biased region" description="Acidic residues" evidence="1">
    <location>
        <begin position="133"/>
        <end position="143"/>
    </location>
</feature>
<keyword evidence="5" id="KW-1185">Reference proteome</keyword>
<evidence type="ECO:0008006" key="6">
    <source>
        <dbReference type="Google" id="ProtNLM"/>
    </source>
</evidence>
<dbReference type="PROSITE" id="PS51791">
    <property type="entry name" value="HSAC2"/>
    <property type="match status" value="1"/>
</dbReference>
<accession>A0A179I5W9</accession>
<reference evidence="4 5" key="1">
    <citation type="submission" date="2016-03" db="EMBL/GenBank/DDBJ databases">
        <title>Fine-scale spatial genetic structure of a fungal parasite of coffee scale insects.</title>
        <authorList>
            <person name="Jackson D."/>
            <person name="Zemenick K.A."/>
            <person name="Malloure B."/>
            <person name="Quandt C.A."/>
            <person name="James T.Y."/>
        </authorList>
    </citation>
    <scope>NUCLEOTIDE SEQUENCE [LARGE SCALE GENOMIC DNA]</scope>
    <source>
        <strain evidence="4 5">UM487</strain>
    </source>
</reference>
<sequence length="955" mass="105972">MPGLARKVLICAAVDGLIVQPLSTKGQRPFKPVQIKYADASISSVSREKIPDISASDSCFEAFGVIVLGLITVSKLSYLVTITKRKQVAQILGFPIYVVTGVAVTPCTSQPDAVASIRHTVRWLDDRLSTADQDAESSDEDVELPTASADEIDEGASEGGDNDLTSSRSSIAEDVIRRKGSYGRFAQRWFSARGWTADRRRSLGLSDATNNTNLRETAGEPRKVPVNEEDGQRPATALLPKLLRAMYLLFSKSGSFYFSYDVDITRRLSEKSPATQADGPLFNRADEVFFWNKHMIDPLIEAGRDDIVLPLMQGFVGQKTFIADRSPPQVDEPKMESVEMSTLSPKELSPVQTASASARNSLELRASETKYLLTIVSRRSTKRAGLRYLRRGVDENGFTANMVETEQILSRFDWEVSSPIHSFLQVRGSIPLFWTQTAYALKPTPVQQHSADENYKALKLHFESLARNYGLVQIVNLVEKQGVEKSIGGAFERNVERLNEEGSCGLVPFEWFDFHHACRGMKFENVGDLLLLLKDKLEEMGSTVQKDGKVTSSQSGTFRTNCMDCLDRTNVCQSSFAKHMLDFQLKTEGIDMSAQLDQETMWFNALWADNGDAVSKQYASTAAMKGDYTRTRKRNYMGALNDASLSLARLYSGYVALPAARAYTNGSRMVNDYFSQAVIDFLLGNVTGKVFEEFEANMMTKDPAVSVTRMRNRAIELCQKRVIANAEEEVHGGWVLISPNAADVVKSLPMEEVVLLLTDAALYLCRFDWDLDKVSSFERVSLASVAGIKFGTYISSTVSAAQMDELRNVGFLLSYQPGKSDIKRTNTRTMSSQQDLAVTPAVDSTESNVRRQSGLVSFFSPRPKGPTVRQFAFKATYTDSSSAATRPGPKQTEIQQVVTICSEIERLVLDRQLRKEGEESKSIIEKGDIISLDSAKRDTGLLEQLGHSIKKLVWA</sequence>
<dbReference type="GO" id="GO:0043812">
    <property type="term" value="F:phosphatidylinositol-4-phosphate phosphatase activity"/>
    <property type="evidence" value="ECO:0007669"/>
    <property type="project" value="TreeGrafter"/>
</dbReference>
<feature type="domain" description="SAC" evidence="2">
    <location>
        <begin position="247"/>
        <end position="620"/>
    </location>
</feature>
<feature type="region of interest" description="Disordered" evidence="1">
    <location>
        <begin position="128"/>
        <end position="168"/>
    </location>
</feature>
<protein>
    <recommendedName>
        <fullName evidence="6">SAC domain-containing protein</fullName>
    </recommendedName>
</protein>
<comment type="caution">
    <text evidence="4">The sequence shown here is derived from an EMBL/GenBank/DDBJ whole genome shotgun (WGS) entry which is preliminary data.</text>
</comment>
<dbReference type="GO" id="GO:0005783">
    <property type="term" value="C:endoplasmic reticulum"/>
    <property type="evidence" value="ECO:0007669"/>
    <property type="project" value="TreeGrafter"/>
</dbReference>
<feature type="compositionally biased region" description="Basic and acidic residues" evidence="1">
    <location>
        <begin position="217"/>
        <end position="231"/>
    </location>
</feature>
<evidence type="ECO:0000313" key="5">
    <source>
        <dbReference type="Proteomes" id="UP000243081"/>
    </source>
</evidence>
<dbReference type="Pfam" id="PF02383">
    <property type="entry name" value="Syja_N"/>
    <property type="match status" value="1"/>
</dbReference>
<dbReference type="InterPro" id="IPR002013">
    <property type="entry name" value="SAC_dom"/>
</dbReference>
<dbReference type="PANTHER" id="PTHR45662:SF7">
    <property type="entry name" value="SACI DOMAIN PROTEIN (AFU_ORTHOLOGUE AFUA_1G15890)"/>
    <property type="match status" value="1"/>
</dbReference>
<dbReference type="InterPro" id="IPR022158">
    <property type="entry name" value="Inositol_phosphatase"/>
</dbReference>
<evidence type="ECO:0000313" key="4">
    <source>
        <dbReference type="EMBL" id="OAQ97118.1"/>
    </source>
</evidence>
<name>A0A179I5W9_CORDF</name>
<dbReference type="AlphaFoldDB" id="A0A179I5W9"/>
<proteinExistence type="predicted"/>
<evidence type="ECO:0000259" key="2">
    <source>
        <dbReference type="PROSITE" id="PS50275"/>
    </source>
</evidence>